<proteinExistence type="predicted"/>
<keyword evidence="4" id="KW-0560">Oxidoreductase</keyword>
<feature type="domain" description="FAD/NAD(P)-binding" evidence="5">
    <location>
        <begin position="2"/>
        <end position="102"/>
    </location>
</feature>
<dbReference type="PRINTS" id="PR00368">
    <property type="entry name" value="FADPNR"/>
</dbReference>
<gene>
    <name evidence="6" type="ORF">G3I43_05295</name>
</gene>
<dbReference type="InterPro" id="IPR023753">
    <property type="entry name" value="FAD/NAD-binding_dom"/>
</dbReference>
<dbReference type="Gene3D" id="3.50.50.60">
    <property type="entry name" value="FAD/NAD(P)-binding domain"/>
    <property type="match status" value="1"/>
</dbReference>
<evidence type="ECO:0000256" key="4">
    <source>
        <dbReference type="ARBA" id="ARBA00023002"/>
    </source>
</evidence>
<comment type="caution">
    <text evidence="6">The sequence shown here is derived from an EMBL/GenBank/DDBJ whole genome shotgun (WGS) entry which is preliminary data.</text>
</comment>
<evidence type="ECO:0000313" key="6">
    <source>
        <dbReference type="EMBL" id="NEB83600.1"/>
    </source>
</evidence>
<evidence type="ECO:0000256" key="2">
    <source>
        <dbReference type="ARBA" id="ARBA00022630"/>
    </source>
</evidence>
<keyword evidence="3" id="KW-0274">FAD</keyword>
<comment type="cofactor">
    <cofactor evidence="1">
        <name>FAD</name>
        <dbReference type="ChEBI" id="CHEBI:57692"/>
    </cofactor>
</comment>
<dbReference type="GO" id="GO:0005737">
    <property type="term" value="C:cytoplasm"/>
    <property type="evidence" value="ECO:0007669"/>
    <property type="project" value="TreeGrafter"/>
</dbReference>
<accession>A0A6G3SL48</accession>
<evidence type="ECO:0000256" key="1">
    <source>
        <dbReference type="ARBA" id="ARBA00001974"/>
    </source>
</evidence>
<dbReference type="GO" id="GO:0016651">
    <property type="term" value="F:oxidoreductase activity, acting on NAD(P)H"/>
    <property type="evidence" value="ECO:0007669"/>
    <property type="project" value="TreeGrafter"/>
</dbReference>
<dbReference type="EMBL" id="JAAGMK010000128">
    <property type="protein sequence ID" value="NEB83600.1"/>
    <property type="molecule type" value="Genomic_DNA"/>
</dbReference>
<sequence>MVIVGASLAGLRAATTLRAEGFTGGLTVVGAELHAPYDRPPLSKEFLTAPSPADTGLPVPDGLGARWLLGRPAAGLDPYRRTVTLADGTRLPYDGLLIATGAA</sequence>
<name>A0A6G3SL48_STRAQ</name>
<organism evidence="6">
    <name type="scientific">Streptomyces anulatus</name>
    <name type="common">Streptomyces chrysomallus</name>
    <dbReference type="NCBI Taxonomy" id="1892"/>
    <lineage>
        <taxon>Bacteria</taxon>
        <taxon>Bacillati</taxon>
        <taxon>Actinomycetota</taxon>
        <taxon>Actinomycetes</taxon>
        <taxon>Kitasatosporales</taxon>
        <taxon>Streptomycetaceae</taxon>
        <taxon>Streptomyces</taxon>
    </lineage>
</organism>
<dbReference type="AlphaFoldDB" id="A0A6G3SL48"/>
<evidence type="ECO:0000256" key="3">
    <source>
        <dbReference type="ARBA" id="ARBA00022827"/>
    </source>
</evidence>
<feature type="non-terminal residue" evidence="6">
    <location>
        <position position="103"/>
    </location>
</feature>
<dbReference type="InterPro" id="IPR036188">
    <property type="entry name" value="FAD/NAD-bd_sf"/>
</dbReference>
<evidence type="ECO:0000259" key="5">
    <source>
        <dbReference type="Pfam" id="PF07992"/>
    </source>
</evidence>
<dbReference type="Pfam" id="PF07992">
    <property type="entry name" value="Pyr_redox_2"/>
    <property type="match status" value="1"/>
</dbReference>
<dbReference type="PANTHER" id="PTHR43557:SF2">
    <property type="entry name" value="RIESKE DOMAIN-CONTAINING PROTEIN-RELATED"/>
    <property type="match status" value="1"/>
</dbReference>
<dbReference type="SUPFAM" id="SSF51905">
    <property type="entry name" value="FAD/NAD(P)-binding domain"/>
    <property type="match status" value="1"/>
</dbReference>
<reference evidence="6" key="1">
    <citation type="submission" date="2020-01" db="EMBL/GenBank/DDBJ databases">
        <title>Insect and environment-associated Actinomycetes.</title>
        <authorList>
            <person name="Currrie C."/>
            <person name="Chevrette M."/>
            <person name="Carlson C."/>
            <person name="Stubbendieck R."/>
            <person name="Wendt-Pienkowski E."/>
        </authorList>
    </citation>
    <scope>NUCLEOTIDE SEQUENCE</scope>
    <source>
        <strain evidence="6">SID505</strain>
    </source>
</reference>
<dbReference type="InterPro" id="IPR050446">
    <property type="entry name" value="FAD-oxidoreductase/Apoptosis"/>
</dbReference>
<keyword evidence="2" id="KW-0285">Flavoprotein</keyword>
<protein>
    <submittedName>
        <fullName evidence="6">FAD-dependent oxidoreductase</fullName>
    </submittedName>
</protein>
<dbReference type="RefSeq" id="WP_164256749.1">
    <property type="nucleotide sequence ID" value="NZ_JAAGMK010000128.1"/>
</dbReference>
<dbReference type="PANTHER" id="PTHR43557">
    <property type="entry name" value="APOPTOSIS-INDUCING FACTOR 1"/>
    <property type="match status" value="1"/>
</dbReference>